<evidence type="ECO:0000256" key="1">
    <source>
        <dbReference type="ARBA" id="ARBA00004473"/>
    </source>
</evidence>
<evidence type="ECO:0000256" key="3">
    <source>
        <dbReference type="ARBA" id="ARBA00022692"/>
    </source>
</evidence>
<dbReference type="Proteomes" id="UP000606786">
    <property type="component" value="Unassembled WGS sequence"/>
</dbReference>
<dbReference type="InterPro" id="IPR018617">
    <property type="entry name" value="Ima1_N"/>
</dbReference>
<accession>A0A811US15</accession>
<dbReference type="OrthoDB" id="5966927at2759"/>
<gene>
    <name evidence="8" type="ORF">CCAP1982_LOCUS9994</name>
    <name evidence="9" type="ORF">CCAP1982_LOCUS9998</name>
</gene>
<sequence>MYNQLLLSLAVSYCCNGFNKDGNYNREISEIQQLNSSNTSACSIRRDISGDVSGLALSQPRYGFCNECNEAQRLKVEKLAQFELKYESHFDEELKAFRIKLEEQYRLCRS</sequence>
<dbReference type="PANTHER" id="PTHR28646:SF1">
    <property type="entry name" value="TRANSMEMBRANE PROTEIN 201"/>
    <property type="match status" value="1"/>
</dbReference>
<evidence type="ECO:0000313" key="9">
    <source>
        <dbReference type="EMBL" id="CAD7001501.1"/>
    </source>
</evidence>
<dbReference type="InterPro" id="IPR040041">
    <property type="entry name" value="TMEM201"/>
</dbReference>
<comment type="caution">
    <text evidence="9">The sequence shown here is derived from an EMBL/GenBank/DDBJ whole genome shotgun (WGS) entry which is preliminary data.</text>
</comment>
<evidence type="ECO:0000256" key="2">
    <source>
        <dbReference type="ARBA" id="ARBA00007600"/>
    </source>
</evidence>
<evidence type="ECO:0000259" key="7">
    <source>
        <dbReference type="Pfam" id="PF09779"/>
    </source>
</evidence>
<evidence type="ECO:0000313" key="10">
    <source>
        <dbReference type="Proteomes" id="UP000606786"/>
    </source>
</evidence>
<organism evidence="9 10">
    <name type="scientific">Ceratitis capitata</name>
    <name type="common">Mediterranean fruit fly</name>
    <name type="synonym">Tephritis capitata</name>
    <dbReference type="NCBI Taxonomy" id="7213"/>
    <lineage>
        <taxon>Eukaryota</taxon>
        <taxon>Metazoa</taxon>
        <taxon>Ecdysozoa</taxon>
        <taxon>Arthropoda</taxon>
        <taxon>Hexapoda</taxon>
        <taxon>Insecta</taxon>
        <taxon>Pterygota</taxon>
        <taxon>Neoptera</taxon>
        <taxon>Endopterygota</taxon>
        <taxon>Diptera</taxon>
        <taxon>Brachycera</taxon>
        <taxon>Muscomorpha</taxon>
        <taxon>Tephritoidea</taxon>
        <taxon>Tephritidae</taxon>
        <taxon>Ceratitis</taxon>
        <taxon>Ceratitis</taxon>
    </lineage>
</organism>
<dbReference type="GO" id="GO:0005637">
    <property type="term" value="C:nuclear inner membrane"/>
    <property type="evidence" value="ECO:0007669"/>
    <property type="project" value="UniProtKB-SubCell"/>
</dbReference>
<keyword evidence="6" id="KW-0539">Nucleus</keyword>
<evidence type="ECO:0000256" key="4">
    <source>
        <dbReference type="ARBA" id="ARBA00022989"/>
    </source>
</evidence>
<dbReference type="GO" id="GO:0051015">
    <property type="term" value="F:actin filament binding"/>
    <property type="evidence" value="ECO:0007669"/>
    <property type="project" value="TreeGrafter"/>
</dbReference>
<dbReference type="GO" id="GO:0005521">
    <property type="term" value="F:lamin binding"/>
    <property type="evidence" value="ECO:0007669"/>
    <property type="project" value="TreeGrafter"/>
</dbReference>
<dbReference type="EMBL" id="CAJHJT010000023">
    <property type="protein sequence ID" value="CAD7001501.1"/>
    <property type="molecule type" value="Genomic_DNA"/>
</dbReference>
<name>A0A811US15_CERCA</name>
<feature type="domain" description="Ima1 N-terminal" evidence="7">
    <location>
        <begin position="14"/>
        <end position="109"/>
    </location>
</feature>
<evidence type="ECO:0000256" key="5">
    <source>
        <dbReference type="ARBA" id="ARBA00023136"/>
    </source>
</evidence>
<keyword evidence="10" id="KW-1185">Reference proteome</keyword>
<evidence type="ECO:0000256" key="6">
    <source>
        <dbReference type="ARBA" id="ARBA00023242"/>
    </source>
</evidence>
<protein>
    <submittedName>
        <fullName evidence="9">(Mediterranean fruit fly) hypothetical protein</fullName>
    </submittedName>
</protein>
<keyword evidence="3" id="KW-0812">Transmembrane</keyword>
<proteinExistence type="inferred from homology"/>
<dbReference type="GO" id="GO:0030473">
    <property type="term" value="P:nuclear migration along microtubule"/>
    <property type="evidence" value="ECO:0007669"/>
    <property type="project" value="TreeGrafter"/>
</dbReference>
<reference evidence="9" key="1">
    <citation type="submission" date="2020-11" db="EMBL/GenBank/DDBJ databases">
        <authorList>
            <person name="Whitehead M."/>
        </authorList>
    </citation>
    <scope>NUCLEOTIDE SEQUENCE</scope>
    <source>
        <strain evidence="9">EGII</strain>
    </source>
</reference>
<keyword evidence="4" id="KW-1133">Transmembrane helix</keyword>
<comment type="subcellular location">
    <subcellularLocation>
        <location evidence="1">Nucleus inner membrane</location>
        <topology evidence="1">Multi-pass membrane protein</topology>
    </subcellularLocation>
</comment>
<dbReference type="PANTHER" id="PTHR28646">
    <property type="entry name" value="TRANSMEMBRANE PROTEIN 201"/>
    <property type="match status" value="1"/>
</dbReference>
<comment type="similarity">
    <text evidence="2">Belongs to the TMEM201 family.</text>
</comment>
<dbReference type="AlphaFoldDB" id="A0A811US15"/>
<dbReference type="EMBL" id="CAJHJT010000023">
    <property type="protein sequence ID" value="CAD7001497.1"/>
    <property type="molecule type" value="Genomic_DNA"/>
</dbReference>
<dbReference type="Pfam" id="PF09779">
    <property type="entry name" value="Ima1_N"/>
    <property type="match status" value="1"/>
</dbReference>
<evidence type="ECO:0000313" key="8">
    <source>
        <dbReference type="EMBL" id="CAD7001497.1"/>
    </source>
</evidence>
<keyword evidence="5" id="KW-0472">Membrane</keyword>